<gene>
    <name evidence="6" type="ORF">BCF33_1630</name>
</gene>
<dbReference type="RefSeq" id="WP_106160444.1">
    <property type="nucleotide sequence ID" value="NZ_PVTT01000002.1"/>
</dbReference>
<dbReference type="OrthoDB" id="9802944at2"/>
<keyword evidence="3" id="KW-0411">Iron-sulfur</keyword>
<comment type="caution">
    <text evidence="6">The sequence shown here is derived from an EMBL/GenBank/DDBJ whole genome shotgun (WGS) entry which is preliminary data.</text>
</comment>
<evidence type="ECO:0000256" key="1">
    <source>
        <dbReference type="ARBA" id="ARBA00022714"/>
    </source>
</evidence>
<dbReference type="PANTHER" id="PTHR30204:SF0">
    <property type="entry name" value="REDOX-SENSITIVE TRANSCRIPTIONAL ACTIVATOR SOXR"/>
    <property type="match status" value="1"/>
</dbReference>
<keyword evidence="1" id="KW-0479">Metal-binding</keyword>
<dbReference type="PRINTS" id="PR00040">
    <property type="entry name" value="HTHMERR"/>
</dbReference>
<dbReference type="SMART" id="SM00422">
    <property type="entry name" value="HTH_MERR"/>
    <property type="match status" value="1"/>
</dbReference>
<reference evidence="6 7" key="1">
    <citation type="submission" date="2018-03" db="EMBL/GenBank/DDBJ databases">
        <title>Genomic Encyclopedia of Archaeal and Bacterial Type Strains, Phase II (KMG-II): from individual species to whole genera.</title>
        <authorList>
            <person name="Goeker M."/>
        </authorList>
    </citation>
    <scope>NUCLEOTIDE SEQUENCE [LARGE SCALE GENOMIC DNA]</scope>
    <source>
        <strain evidence="6 7">DSM 29318</strain>
    </source>
</reference>
<sequence>MPAGEITIGQLAERTGVPVTAIRFYERKGLMPSRRTRGNQRRYPRSEIRRLTFIRIAQSLGLPLARIAAHLAALPEGRAPNARDWDRMARGMRADLDRRIAGLEALRDRLTGCIGCGCLSLESCALWNPGDADAAKGPGAHRL</sequence>
<keyword evidence="4" id="KW-0238">DNA-binding</keyword>
<dbReference type="GO" id="GO:0003677">
    <property type="term" value="F:DNA binding"/>
    <property type="evidence" value="ECO:0007669"/>
    <property type="project" value="UniProtKB-KW"/>
</dbReference>
<evidence type="ECO:0000313" key="6">
    <source>
        <dbReference type="EMBL" id="PRY92776.1"/>
    </source>
</evidence>
<keyword evidence="7" id="KW-1185">Reference proteome</keyword>
<evidence type="ECO:0000259" key="5">
    <source>
        <dbReference type="PROSITE" id="PS50937"/>
    </source>
</evidence>
<dbReference type="GO" id="GO:0003700">
    <property type="term" value="F:DNA-binding transcription factor activity"/>
    <property type="evidence" value="ECO:0007669"/>
    <property type="project" value="InterPro"/>
</dbReference>
<evidence type="ECO:0000256" key="2">
    <source>
        <dbReference type="ARBA" id="ARBA00023004"/>
    </source>
</evidence>
<dbReference type="EMBL" id="PVTT01000002">
    <property type="protein sequence ID" value="PRY92776.1"/>
    <property type="molecule type" value="Genomic_DNA"/>
</dbReference>
<evidence type="ECO:0000256" key="3">
    <source>
        <dbReference type="ARBA" id="ARBA00023014"/>
    </source>
</evidence>
<proteinExistence type="predicted"/>
<keyword evidence="2" id="KW-0408">Iron</keyword>
<dbReference type="GO" id="GO:0051537">
    <property type="term" value="F:2 iron, 2 sulfur cluster binding"/>
    <property type="evidence" value="ECO:0007669"/>
    <property type="project" value="UniProtKB-KW"/>
</dbReference>
<feature type="domain" description="HTH merR-type" evidence="5">
    <location>
        <begin position="5"/>
        <end position="73"/>
    </location>
</feature>
<keyword evidence="1" id="KW-0001">2Fe-2S</keyword>
<dbReference type="PANTHER" id="PTHR30204">
    <property type="entry name" value="REDOX-CYCLING DRUG-SENSING TRANSCRIPTIONAL ACTIVATOR SOXR"/>
    <property type="match status" value="1"/>
</dbReference>
<evidence type="ECO:0000313" key="7">
    <source>
        <dbReference type="Proteomes" id="UP000238801"/>
    </source>
</evidence>
<organism evidence="6 7">
    <name type="scientific">Hasllibacter halocynthiae</name>
    <dbReference type="NCBI Taxonomy" id="595589"/>
    <lineage>
        <taxon>Bacteria</taxon>
        <taxon>Pseudomonadati</taxon>
        <taxon>Pseudomonadota</taxon>
        <taxon>Alphaproteobacteria</taxon>
        <taxon>Rhodobacterales</taxon>
        <taxon>Roseobacteraceae</taxon>
        <taxon>Hasllibacter</taxon>
    </lineage>
</organism>
<dbReference type="Pfam" id="PF13411">
    <property type="entry name" value="MerR_1"/>
    <property type="match status" value="1"/>
</dbReference>
<dbReference type="Proteomes" id="UP000238801">
    <property type="component" value="Unassembled WGS sequence"/>
</dbReference>
<dbReference type="InterPro" id="IPR000551">
    <property type="entry name" value="MerR-type_HTH_dom"/>
</dbReference>
<name>A0A2T0X1E9_9RHOB</name>
<dbReference type="Gene3D" id="1.10.1660.10">
    <property type="match status" value="1"/>
</dbReference>
<dbReference type="CDD" id="cd01110">
    <property type="entry name" value="HTH_SoxR"/>
    <property type="match status" value="1"/>
</dbReference>
<dbReference type="PROSITE" id="PS50937">
    <property type="entry name" value="HTH_MERR_2"/>
    <property type="match status" value="1"/>
</dbReference>
<dbReference type="GO" id="GO:0006979">
    <property type="term" value="P:response to oxidative stress"/>
    <property type="evidence" value="ECO:0007669"/>
    <property type="project" value="InterPro"/>
</dbReference>
<protein>
    <submittedName>
        <fullName evidence="6">MerR family redox-sensitive transcriptional activator SoxR</fullName>
    </submittedName>
</protein>
<dbReference type="InterPro" id="IPR047057">
    <property type="entry name" value="MerR_fam"/>
</dbReference>
<evidence type="ECO:0000256" key="4">
    <source>
        <dbReference type="ARBA" id="ARBA00023125"/>
    </source>
</evidence>
<dbReference type="InterPro" id="IPR009061">
    <property type="entry name" value="DNA-bd_dom_put_sf"/>
</dbReference>
<dbReference type="InterPro" id="IPR010211">
    <property type="entry name" value="Redox-sen_tscrpt-act_SoxR"/>
</dbReference>
<dbReference type="SUPFAM" id="SSF46955">
    <property type="entry name" value="Putative DNA-binding domain"/>
    <property type="match status" value="1"/>
</dbReference>
<dbReference type="NCBIfam" id="TIGR01950">
    <property type="entry name" value="SoxR"/>
    <property type="match status" value="1"/>
</dbReference>
<accession>A0A2T0X1E9</accession>
<dbReference type="AlphaFoldDB" id="A0A2T0X1E9"/>